<sequence length="230" mass="25770">MNTDTIQIWHGNIAAEEAHYQTYWSVLGAAEQAHAEKMKNDLLRKRYVEVYGRLRKVLAQALNELPEKINIKKAEHGKPYLPDTPELAFNLSHSASALVIAVGWDCRLGIDIEACKPRSSLAGLVDKCFAEEESTYWNKLPEAQKTLAFYRFWTRKEAFVKATGHGISLGLNQCVINPENQAEFLRVPSEYGRASTWHVQDIALGQGVCSALVADKDIVEVRLIELASTT</sequence>
<dbReference type="GO" id="GO:0008897">
    <property type="term" value="F:holo-[acyl-carrier-protein] synthase activity"/>
    <property type="evidence" value="ECO:0007669"/>
    <property type="project" value="InterPro"/>
</dbReference>
<proteinExistence type="inferred from homology"/>
<evidence type="ECO:0000313" key="5">
    <source>
        <dbReference type="EMBL" id="PPK75971.1"/>
    </source>
</evidence>
<comment type="similarity">
    <text evidence="1">Belongs to the P-Pant transferase superfamily. Gsp/Sfp/HetI/AcpT family.</text>
</comment>
<dbReference type="InterPro" id="IPR008278">
    <property type="entry name" value="4-PPantetheinyl_Trfase_dom"/>
</dbReference>
<name>A0A2S6HF05_9GAMM</name>
<dbReference type="GO" id="GO:0000287">
    <property type="term" value="F:magnesium ion binding"/>
    <property type="evidence" value="ECO:0007669"/>
    <property type="project" value="InterPro"/>
</dbReference>
<dbReference type="RefSeq" id="WP_104428487.1">
    <property type="nucleotide sequence ID" value="NZ_PTIZ01000004.1"/>
</dbReference>
<evidence type="ECO:0000259" key="3">
    <source>
        <dbReference type="Pfam" id="PF01648"/>
    </source>
</evidence>
<feature type="domain" description="4'-phosphopantetheinyl transferase" evidence="3">
    <location>
        <begin position="108"/>
        <end position="201"/>
    </location>
</feature>
<gene>
    <name evidence="5" type="ORF">B0F87_10461</name>
</gene>
<feature type="domain" description="4'-phosphopantetheinyl transferase N-terminal" evidence="4">
    <location>
        <begin position="19"/>
        <end position="101"/>
    </location>
</feature>
<dbReference type="Gene3D" id="3.90.470.20">
    <property type="entry name" value="4'-phosphopantetheinyl transferase domain"/>
    <property type="match status" value="2"/>
</dbReference>
<evidence type="ECO:0000256" key="1">
    <source>
        <dbReference type="ARBA" id="ARBA00010990"/>
    </source>
</evidence>
<evidence type="ECO:0000313" key="6">
    <source>
        <dbReference type="Proteomes" id="UP000240010"/>
    </source>
</evidence>
<keyword evidence="2 5" id="KW-0808">Transferase</keyword>
<dbReference type="Pfam" id="PF22624">
    <property type="entry name" value="AASDHPPT_N"/>
    <property type="match status" value="1"/>
</dbReference>
<organism evidence="5 6">
    <name type="scientific">Methylobacter tundripaludum</name>
    <dbReference type="NCBI Taxonomy" id="173365"/>
    <lineage>
        <taxon>Bacteria</taxon>
        <taxon>Pseudomonadati</taxon>
        <taxon>Pseudomonadota</taxon>
        <taxon>Gammaproteobacteria</taxon>
        <taxon>Methylococcales</taxon>
        <taxon>Methylococcaceae</taxon>
        <taxon>Methylobacter</taxon>
    </lineage>
</organism>
<dbReference type="Proteomes" id="UP000240010">
    <property type="component" value="Unassembled WGS sequence"/>
</dbReference>
<dbReference type="EMBL" id="PTIZ01000004">
    <property type="protein sequence ID" value="PPK75971.1"/>
    <property type="molecule type" value="Genomic_DNA"/>
</dbReference>
<protein>
    <submittedName>
        <fullName evidence="5">4'-phosphopantetheinyl transferase</fullName>
    </submittedName>
</protein>
<accession>A0A2S6HF05</accession>
<dbReference type="GO" id="GO:0019878">
    <property type="term" value="P:lysine biosynthetic process via aminoadipic acid"/>
    <property type="evidence" value="ECO:0007669"/>
    <property type="project" value="TreeGrafter"/>
</dbReference>
<dbReference type="Pfam" id="PF01648">
    <property type="entry name" value="ACPS"/>
    <property type="match status" value="1"/>
</dbReference>
<dbReference type="InterPro" id="IPR037143">
    <property type="entry name" value="4-PPantetheinyl_Trfase_dom_sf"/>
</dbReference>
<reference evidence="5 6" key="1">
    <citation type="submission" date="2018-02" db="EMBL/GenBank/DDBJ databases">
        <title>Subsurface microbial communities from deep shales in Ohio and West Virginia, USA.</title>
        <authorList>
            <person name="Wrighton K."/>
        </authorList>
    </citation>
    <scope>NUCLEOTIDE SEQUENCE [LARGE SCALE GENOMIC DNA]</scope>
    <source>
        <strain evidence="5 6">OWC-DMM</strain>
    </source>
</reference>
<dbReference type="PANTHER" id="PTHR12215">
    <property type="entry name" value="PHOSPHOPANTETHEINE TRANSFERASE"/>
    <property type="match status" value="1"/>
</dbReference>
<dbReference type="SUPFAM" id="SSF56214">
    <property type="entry name" value="4'-phosphopantetheinyl transferase"/>
    <property type="match status" value="2"/>
</dbReference>
<comment type="caution">
    <text evidence="5">The sequence shown here is derived from an EMBL/GenBank/DDBJ whole genome shotgun (WGS) entry which is preliminary data.</text>
</comment>
<dbReference type="GO" id="GO:0005829">
    <property type="term" value="C:cytosol"/>
    <property type="evidence" value="ECO:0007669"/>
    <property type="project" value="TreeGrafter"/>
</dbReference>
<dbReference type="InterPro" id="IPR050559">
    <property type="entry name" value="P-Pant_transferase_sf"/>
</dbReference>
<evidence type="ECO:0000259" key="4">
    <source>
        <dbReference type="Pfam" id="PF22624"/>
    </source>
</evidence>
<dbReference type="InterPro" id="IPR055066">
    <property type="entry name" value="AASDHPPT_N"/>
</dbReference>
<evidence type="ECO:0000256" key="2">
    <source>
        <dbReference type="ARBA" id="ARBA00022679"/>
    </source>
</evidence>
<dbReference type="PANTHER" id="PTHR12215:SF10">
    <property type="entry name" value="L-AMINOADIPATE-SEMIALDEHYDE DEHYDROGENASE-PHOSPHOPANTETHEINYL TRANSFERASE"/>
    <property type="match status" value="1"/>
</dbReference>
<dbReference type="AlphaFoldDB" id="A0A2S6HF05"/>